<feature type="non-terminal residue" evidence="4">
    <location>
        <position position="81"/>
    </location>
</feature>
<dbReference type="Gene3D" id="3.30.70.100">
    <property type="match status" value="1"/>
</dbReference>
<evidence type="ECO:0000313" key="5">
    <source>
        <dbReference type="Proteomes" id="UP000176192"/>
    </source>
</evidence>
<dbReference type="Proteomes" id="UP000176192">
    <property type="component" value="Unassembled WGS sequence"/>
</dbReference>
<name>A0A1F6YAM4_9BACT</name>
<protein>
    <recommendedName>
        <fullName evidence="3">Acylphosphatase-like domain-containing protein</fullName>
    </recommendedName>
</protein>
<sequence>MQKQRLEIGIAGRIFNRNSFSWLEQLALGLNLEGAVFSRPDGSIRVTAEGQTVALELFASKVKKAEVFTRIENFFIRWEPA</sequence>
<dbReference type="Pfam" id="PF00708">
    <property type="entry name" value="Acylphosphatase"/>
    <property type="match status" value="1"/>
</dbReference>
<dbReference type="SUPFAM" id="SSF54975">
    <property type="entry name" value="Acylphosphatase/BLUF domain-like"/>
    <property type="match status" value="1"/>
</dbReference>
<comment type="caution">
    <text evidence="4">The sequence shown here is derived from an EMBL/GenBank/DDBJ whole genome shotgun (WGS) entry which is preliminary data.</text>
</comment>
<dbReference type="AlphaFoldDB" id="A0A1F6YAM4"/>
<feature type="domain" description="Acylphosphatase-like" evidence="3">
    <location>
        <begin position="5"/>
        <end position="81"/>
    </location>
</feature>
<dbReference type="EMBL" id="MFVV01000020">
    <property type="protein sequence ID" value="OGJ03387.1"/>
    <property type="molecule type" value="Genomic_DNA"/>
</dbReference>
<dbReference type="PROSITE" id="PS51160">
    <property type="entry name" value="ACYLPHOSPHATASE_3"/>
    <property type="match status" value="1"/>
</dbReference>
<evidence type="ECO:0000256" key="1">
    <source>
        <dbReference type="PROSITE-ProRule" id="PRU00520"/>
    </source>
</evidence>
<organism evidence="4 5">
    <name type="scientific">Candidatus Nomurabacteria bacterium RIFCSPLOWO2_12_FULL_46_14</name>
    <dbReference type="NCBI Taxonomy" id="1801797"/>
    <lineage>
        <taxon>Bacteria</taxon>
        <taxon>Candidatus Nomuraibacteriota</taxon>
    </lineage>
</organism>
<evidence type="ECO:0000259" key="3">
    <source>
        <dbReference type="PROSITE" id="PS51160"/>
    </source>
</evidence>
<evidence type="ECO:0000256" key="2">
    <source>
        <dbReference type="RuleBase" id="RU004168"/>
    </source>
</evidence>
<accession>A0A1F6YAM4</accession>
<gene>
    <name evidence="4" type="ORF">A3G06_01515</name>
</gene>
<dbReference type="InterPro" id="IPR001792">
    <property type="entry name" value="Acylphosphatase-like_dom"/>
</dbReference>
<proteinExistence type="inferred from homology"/>
<dbReference type="InterPro" id="IPR036046">
    <property type="entry name" value="Acylphosphatase-like_dom_sf"/>
</dbReference>
<reference evidence="4 5" key="1">
    <citation type="journal article" date="2016" name="Nat. Commun.">
        <title>Thousands of microbial genomes shed light on interconnected biogeochemical processes in an aquifer system.</title>
        <authorList>
            <person name="Anantharaman K."/>
            <person name="Brown C.T."/>
            <person name="Hug L.A."/>
            <person name="Sharon I."/>
            <person name="Castelle C.J."/>
            <person name="Probst A.J."/>
            <person name="Thomas B.C."/>
            <person name="Singh A."/>
            <person name="Wilkins M.J."/>
            <person name="Karaoz U."/>
            <person name="Brodie E.L."/>
            <person name="Williams K.H."/>
            <person name="Hubbard S.S."/>
            <person name="Banfield J.F."/>
        </authorList>
    </citation>
    <scope>NUCLEOTIDE SEQUENCE [LARGE SCALE GENOMIC DNA]</scope>
</reference>
<evidence type="ECO:0000313" key="4">
    <source>
        <dbReference type="EMBL" id="OGJ03387.1"/>
    </source>
</evidence>
<comment type="similarity">
    <text evidence="2">Belongs to the acylphosphatase family.</text>
</comment>
<comment type="caution">
    <text evidence="1">Lacks conserved residue(s) required for the propagation of feature annotation.</text>
</comment>